<name>A0ABT0MZD2_9GAMM</name>
<reference evidence="3 4" key="1">
    <citation type="submission" date="2022-02" db="EMBL/GenBank/DDBJ databases">
        <title>Description of Brenneria tiliae sp. nov. isolated from symptomatic Tilia x moltkei and Tilia x europaea trees in the UK.</title>
        <authorList>
            <person name="Kile H."/>
        </authorList>
    </citation>
    <scope>NUCLEOTIDE SEQUENCE [LARGE SCALE GENOMIC DNA]</scope>
    <source>
        <strain evidence="3 4">MC1SB4.1</strain>
    </source>
</reference>
<sequence length="402" mass="42707">MQPVSGPGAPLPGDRAVSPQATSPAANTPGTDGGAAPLTPAQRATLENLMVKIVALGTLKASEVWSSVKQGLGLQENAELTSRHYQPAEQQLQTRLTQAQAQDNGARQQLMQRVTEMLPQGNNRLVVSDFIRQQFGHTTLSSLNKAQLQQVVTLLQPGPTAPANTASTQPQSVANLPERTLSPAEQHGLNQQVTRLASQSGEQPAKIWTTLMTMQNLNSGEAIPLKNLPLLTQFLQTQASLQQLPTASPPPLPQGTPTPLAADAAANQPAANAAQTAAGTAGAASISPQAGAAQTAAIATLQAALPQPLTTQEQQMLLDYMQNRFNAGWPTPLAPMQLSEALAFLFTQRIQRAQETDWIAPQPLLNPLIAALPLNWPALFQKSMFWTIAGVGVALFLLWVVF</sequence>
<evidence type="ECO:0000256" key="1">
    <source>
        <dbReference type="SAM" id="MobiDB-lite"/>
    </source>
</evidence>
<dbReference type="InterPro" id="IPR023597">
    <property type="entry name" value="Flagellar_regulator_Flk"/>
</dbReference>
<feature type="compositionally biased region" description="Pro residues" evidence="1">
    <location>
        <begin position="247"/>
        <end position="256"/>
    </location>
</feature>
<evidence type="ECO:0000256" key="2">
    <source>
        <dbReference type="SAM" id="Phobius"/>
    </source>
</evidence>
<feature type="compositionally biased region" description="Polar residues" evidence="1">
    <location>
        <begin position="19"/>
        <end position="30"/>
    </location>
</feature>
<keyword evidence="2" id="KW-0812">Transmembrane</keyword>
<keyword evidence="2" id="KW-0472">Membrane</keyword>
<dbReference type="RefSeq" id="WP_249246192.1">
    <property type="nucleotide sequence ID" value="NZ_JAKPBZ010000115.1"/>
</dbReference>
<dbReference type="Proteomes" id="UP001203069">
    <property type="component" value="Unassembled WGS sequence"/>
</dbReference>
<keyword evidence="4" id="KW-1185">Reference proteome</keyword>
<feature type="compositionally biased region" description="Low complexity" evidence="1">
    <location>
        <begin position="257"/>
        <end position="269"/>
    </location>
</feature>
<keyword evidence="2" id="KW-1133">Transmembrane helix</keyword>
<evidence type="ECO:0000313" key="4">
    <source>
        <dbReference type="Proteomes" id="UP001203069"/>
    </source>
</evidence>
<keyword evidence="3" id="KW-0282">Flagellum</keyword>
<accession>A0ABT0MZD2</accession>
<keyword evidence="3" id="KW-0969">Cilium</keyword>
<dbReference type="EMBL" id="JAKPBZ010000115">
    <property type="protein sequence ID" value="MCL2895221.1"/>
    <property type="molecule type" value="Genomic_DNA"/>
</dbReference>
<feature type="transmembrane region" description="Helical" evidence="2">
    <location>
        <begin position="383"/>
        <end position="401"/>
    </location>
</feature>
<feature type="region of interest" description="Disordered" evidence="1">
    <location>
        <begin position="244"/>
        <end position="269"/>
    </location>
</feature>
<gene>
    <name evidence="3" type="primary">flk</name>
    <name evidence="3" type="ORF">MFP26_21345</name>
</gene>
<keyword evidence="3" id="KW-0966">Cell projection</keyword>
<proteinExistence type="predicted"/>
<dbReference type="NCBIfam" id="NF007987">
    <property type="entry name" value="PRK10715.1"/>
    <property type="match status" value="1"/>
</dbReference>
<comment type="caution">
    <text evidence="3">The sequence shown here is derived from an EMBL/GenBank/DDBJ whole genome shotgun (WGS) entry which is preliminary data.</text>
</comment>
<evidence type="ECO:0000313" key="3">
    <source>
        <dbReference type="EMBL" id="MCL2895221.1"/>
    </source>
</evidence>
<organism evidence="3 4">
    <name type="scientific">Brenneria tiliae</name>
    <dbReference type="NCBI Taxonomy" id="2914984"/>
    <lineage>
        <taxon>Bacteria</taxon>
        <taxon>Pseudomonadati</taxon>
        <taxon>Pseudomonadota</taxon>
        <taxon>Gammaproteobacteria</taxon>
        <taxon>Enterobacterales</taxon>
        <taxon>Pectobacteriaceae</taxon>
        <taxon>Brenneria</taxon>
    </lineage>
</organism>
<protein>
    <submittedName>
        <fullName evidence="3">Flagella biosynthesis regulator Flk</fullName>
    </submittedName>
</protein>
<feature type="region of interest" description="Disordered" evidence="1">
    <location>
        <begin position="1"/>
        <end position="38"/>
    </location>
</feature>